<dbReference type="OrthoDB" id="103819at2759"/>
<reference evidence="1" key="1">
    <citation type="submission" date="2016-10" db="EMBL/GenBank/DDBJ databases">
        <authorList>
            <person name="Benchimol M."/>
            <person name="Almeida L.G."/>
            <person name="Vasconcelos A.T."/>
            <person name="Perreira-Neves A."/>
            <person name="Rosa I.A."/>
            <person name="Tasca T."/>
            <person name="Bogo M.R."/>
            <person name="de Souza W."/>
        </authorList>
    </citation>
    <scope>NUCLEOTIDE SEQUENCE [LARGE SCALE GENOMIC DNA]</scope>
    <source>
        <strain evidence="1">K</strain>
    </source>
</reference>
<protein>
    <submittedName>
        <fullName evidence="1">Uncharacterized protein</fullName>
    </submittedName>
</protein>
<dbReference type="EMBL" id="MLAK01000632">
    <property type="protein sequence ID" value="OHT09692.1"/>
    <property type="molecule type" value="Genomic_DNA"/>
</dbReference>
<dbReference type="RefSeq" id="XP_068362828.1">
    <property type="nucleotide sequence ID" value="XM_068501885.1"/>
</dbReference>
<evidence type="ECO:0000313" key="1">
    <source>
        <dbReference type="EMBL" id="OHT09692.1"/>
    </source>
</evidence>
<accession>A0A1J4KIQ3</accession>
<dbReference type="Proteomes" id="UP000179807">
    <property type="component" value="Unassembled WGS sequence"/>
</dbReference>
<dbReference type="AlphaFoldDB" id="A0A1J4KIQ3"/>
<organism evidence="1 2">
    <name type="scientific">Tritrichomonas foetus</name>
    <dbReference type="NCBI Taxonomy" id="1144522"/>
    <lineage>
        <taxon>Eukaryota</taxon>
        <taxon>Metamonada</taxon>
        <taxon>Parabasalia</taxon>
        <taxon>Tritrichomonadida</taxon>
        <taxon>Tritrichomonadidae</taxon>
        <taxon>Tritrichomonas</taxon>
    </lineage>
</organism>
<comment type="caution">
    <text evidence="1">The sequence shown here is derived from an EMBL/GenBank/DDBJ whole genome shotgun (WGS) entry which is preliminary data.</text>
</comment>
<dbReference type="GeneID" id="94836589"/>
<dbReference type="VEuPathDB" id="TrichDB:TRFO_21310"/>
<proteinExistence type="predicted"/>
<gene>
    <name evidence="1" type="ORF">TRFO_21310</name>
</gene>
<sequence length="823" mass="93993">MSVDWNLDPTRITEIPIIQIKFDPKILTDIHNSPPLRLLVLSHQIAYQGTPAFFLESTPPYSNQNDGQPVCLVFDIKKNFEDIFEFPFWATFEKWTWSPSFGFTPEFTDHLSRAITLLYFYYYQKFNPLYFTSYILVPAQEGIVESFLVQPVPVFRGNFIQVRNVVQSGLSSIVNPKAMPKVGSYILLPPNEHPLKISSISANQITAVTVNKTSITFEPNASNGNYVLLTRPSLVIPKFFDSHFINFNMNSSKSMNSGLNSNQNQINSNFQQQNIMTESQVDQQGYCQFKNLDIFNFNQKDIDNFYAQNFSKKKQQQKQESTEMLVSYLEDSNPTPEQIISEQISDHKIRRTILKAFNLIDCFPSKRSNLTCIVANFLSYFRFDFGFSTVLPPQCGQIFEKTETVPYRRLGIPDVLINSNGNAFEVNALNLLQQWEKERFIPIFGPKDAHFIVFLENNLDISSVEAFMTQFCHTYTQHGFGKLTPYPRTNAYIPVPPNDMSKAVMSFFTSHPLIQFQQYPVLTFIVSSPIFDIKFQPRSFVNYIIPSKVQSATEDDMKTLSFVVYSRIRNFSSEPNGKIEPLQYESAVMFFGFTYSPPFVLKRNKSKMIMHIAFDPISKLSIWINDTGTVLSVYPNKEISDIANLMQQCKSMFAPSDIIEKFTVSILGETICSSLLHECDAFLPQGTELYAVYPAAAVRAHFDNEFADDVAIFDEQEISMGLSIHDQNGNLQTIEKPAAACFVLSQHHPAYKASIYRGSGIDMSNCLLEFVTQMSHLSWLSVKPGSDYRTISYPPHIAALLRKNNCSVFSISRFEFLPSNERI</sequence>
<evidence type="ECO:0000313" key="2">
    <source>
        <dbReference type="Proteomes" id="UP000179807"/>
    </source>
</evidence>
<keyword evidence="2" id="KW-1185">Reference proteome</keyword>
<name>A0A1J4KIQ3_9EUKA</name>